<dbReference type="Proteomes" id="UP001153709">
    <property type="component" value="Chromosome 7"/>
</dbReference>
<keyword evidence="2" id="KW-1185">Reference proteome</keyword>
<evidence type="ECO:0000313" key="1">
    <source>
        <dbReference type="EMBL" id="CAG9837220.1"/>
    </source>
</evidence>
<proteinExistence type="predicted"/>
<protein>
    <submittedName>
        <fullName evidence="1">Uncharacterized protein</fullName>
    </submittedName>
</protein>
<accession>A0A9N9XI34</accession>
<dbReference type="AlphaFoldDB" id="A0A9N9XI34"/>
<sequence>MTPSPPLPPAVQKDLEDVGKWLESNPEAFERCEDWQTRFLKTIQVLSENLPIRSLDKVLSSSQRSSREERSKRAKQGIYLVQYLFQESIRDDSRDP</sequence>
<reference evidence="1" key="1">
    <citation type="submission" date="2022-01" db="EMBL/GenBank/DDBJ databases">
        <authorList>
            <person name="King R."/>
        </authorList>
    </citation>
    <scope>NUCLEOTIDE SEQUENCE</scope>
</reference>
<name>A0A9N9XI34_DIABA</name>
<gene>
    <name evidence="1" type="ORF">DIABBA_LOCUS10224</name>
</gene>
<organism evidence="1 2">
    <name type="scientific">Diabrotica balteata</name>
    <name type="common">Banded cucumber beetle</name>
    <dbReference type="NCBI Taxonomy" id="107213"/>
    <lineage>
        <taxon>Eukaryota</taxon>
        <taxon>Metazoa</taxon>
        <taxon>Ecdysozoa</taxon>
        <taxon>Arthropoda</taxon>
        <taxon>Hexapoda</taxon>
        <taxon>Insecta</taxon>
        <taxon>Pterygota</taxon>
        <taxon>Neoptera</taxon>
        <taxon>Endopterygota</taxon>
        <taxon>Coleoptera</taxon>
        <taxon>Polyphaga</taxon>
        <taxon>Cucujiformia</taxon>
        <taxon>Chrysomeloidea</taxon>
        <taxon>Chrysomelidae</taxon>
        <taxon>Galerucinae</taxon>
        <taxon>Diabroticina</taxon>
        <taxon>Diabroticites</taxon>
        <taxon>Diabrotica</taxon>
    </lineage>
</organism>
<dbReference type="EMBL" id="OU898282">
    <property type="protein sequence ID" value="CAG9837220.1"/>
    <property type="molecule type" value="Genomic_DNA"/>
</dbReference>
<evidence type="ECO:0000313" key="2">
    <source>
        <dbReference type="Proteomes" id="UP001153709"/>
    </source>
</evidence>